<feature type="domain" description="Peptidase S11 D-alanyl-D-alanine carboxypeptidase A N-terminal" evidence="11">
    <location>
        <begin position="61"/>
        <end position="299"/>
    </location>
</feature>
<dbReference type="GO" id="GO:0071555">
    <property type="term" value="P:cell wall organization"/>
    <property type="evidence" value="ECO:0007669"/>
    <property type="project" value="UniProtKB-KW"/>
</dbReference>
<dbReference type="GeneID" id="95378681"/>
<evidence type="ECO:0000313" key="15">
    <source>
        <dbReference type="Proteomes" id="UP001527202"/>
    </source>
</evidence>
<organism evidence="13 14">
    <name type="scientific">Paenibacillus chitinolyticus</name>
    <dbReference type="NCBI Taxonomy" id="79263"/>
    <lineage>
        <taxon>Bacteria</taxon>
        <taxon>Bacillati</taxon>
        <taxon>Bacillota</taxon>
        <taxon>Bacilli</taxon>
        <taxon>Bacillales</taxon>
        <taxon>Paenibacillaceae</taxon>
        <taxon>Paenibacillus</taxon>
    </lineage>
</organism>
<dbReference type="EMBL" id="JAMDMJ010000058">
    <property type="protein sequence ID" value="MCY9599876.1"/>
    <property type="molecule type" value="Genomic_DNA"/>
</dbReference>
<comment type="similarity">
    <text evidence="1 9">Belongs to the peptidase S11 family.</text>
</comment>
<evidence type="ECO:0000313" key="14">
    <source>
        <dbReference type="Proteomes" id="UP000288943"/>
    </source>
</evidence>
<dbReference type="GO" id="GO:0009002">
    <property type="term" value="F:serine-type D-Ala-D-Ala carboxypeptidase activity"/>
    <property type="evidence" value="ECO:0007669"/>
    <property type="project" value="InterPro"/>
</dbReference>
<reference evidence="13 14" key="1">
    <citation type="submission" date="2018-01" db="EMBL/GenBank/DDBJ databases">
        <title>The whole genome sequencing and assembly of Paenibacillus chitinolyticus KCCM 41400 strain.</title>
        <authorList>
            <person name="Kim J.-Y."/>
            <person name="Park M.-K."/>
            <person name="Lee Y.-J."/>
            <person name="Yi H."/>
            <person name="Bahn Y.-S."/>
            <person name="Kim J.F."/>
            <person name="Lee D.-W."/>
        </authorList>
    </citation>
    <scope>NUCLEOTIDE SEQUENCE [LARGE SCALE GENOMIC DNA]</scope>
    <source>
        <strain evidence="13 14">KCCM 41400</strain>
    </source>
</reference>
<dbReference type="GO" id="GO:0009252">
    <property type="term" value="P:peptidoglycan biosynthetic process"/>
    <property type="evidence" value="ECO:0007669"/>
    <property type="project" value="UniProtKB-KW"/>
</dbReference>
<evidence type="ECO:0000256" key="6">
    <source>
        <dbReference type="ARBA" id="ARBA00023316"/>
    </source>
</evidence>
<dbReference type="OrthoDB" id="9791132at2"/>
<evidence type="ECO:0000313" key="12">
    <source>
        <dbReference type="EMBL" id="MCY9599876.1"/>
    </source>
</evidence>
<dbReference type="EMBL" id="CP026520">
    <property type="protein sequence ID" value="QAV21346.1"/>
    <property type="molecule type" value="Genomic_DNA"/>
</dbReference>
<feature type="binding site" evidence="8">
    <location>
        <position position="270"/>
    </location>
    <ligand>
        <name>substrate</name>
    </ligand>
</feature>
<dbReference type="InterPro" id="IPR012338">
    <property type="entry name" value="Beta-lactam/transpept-like"/>
</dbReference>
<keyword evidence="5" id="KW-0573">Peptidoglycan synthesis</keyword>
<gene>
    <name evidence="12" type="ORF">M5X16_29435</name>
    <name evidence="13" type="ORF">PC41400_28230</name>
</gene>
<dbReference type="PRINTS" id="PR00725">
    <property type="entry name" value="DADACBPTASE1"/>
</dbReference>
<reference evidence="12 15" key="2">
    <citation type="submission" date="2022-05" db="EMBL/GenBank/DDBJ databases">
        <title>Genome Sequencing of Bee-Associated Microbes.</title>
        <authorList>
            <person name="Dunlap C."/>
        </authorList>
    </citation>
    <scope>NUCLEOTIDE SEQUENCE [LARGE SCALE GENOMIC DNA]</scope>
    <source>
        <strain evidence="12 15">NRRL B-23120</strain>
    </source>
</reference>
<dbReference type="PANTHER" id="PTHR21581">
    <property type="entry name" value="D-ALANYL-D-ALANINE CARBOXYPEPTIDASE"/>
    <property type="match status" value="1"/>
</dbReference>
<evidence type="ECO:0000256" key="4">
    <source>
        <dbReference type="ARBA" id="ARBA00022960"/>
    </source>
</evidence>
<dbReference type="KEGG" id="pchi:PC41400_28230"/>
<feature type="transmembrane region" description="Helical" evidence="10">
    <location>
        <begin position="6"/>
        <end position="24"/>
    </location>
</feature>
<dbReference type="Pfam" id="PF00768">
    <property type="entry name" value="Peptidase_S11"/>
    <property type="match status" value="1"/>
</dbReference>
<keyword evidence="3" id="KW-0378">Hydrolase</keyword>
<keyword evidence="15" id="KW-1185">Reference proteome</keyword>
<keyword evidence="10" id="KW-0472">Membrane</keyword>
<keyword evidence="13" id="KW-0121">Carboxypeptidase</keyword>
<dbReference type="InterPro" id="IPR001967">
    <property type="entry name" value="Peptidase_S11_N"/>
</dbReference>
<feature type="active site" description="Proton acceptor" evidence="7">
    <location>
        <position position="95"/>
    </location>
</feature>
<evidence type="ECO:0000256" key="5">
    <source>
        <dbReference type="ARBA" id="ARBA00022984"/>
    </source>
</evidence>
<feature type="active site" evidence="7">
    <location>
        <position position="149"/>
    </location>
</feature>
<dbReference type="GO" id="GO:0006508">
    <property type="term" value="P:proteolysis"/>
    <property type="evidence" value="ECO:0007669"/>
    <property type="project" value="InterPro"/>
</dbReference>
<keyword evidence="2" id="KW-0732">Signal</keyword>
<dbReference type="Gene3D" id="3.40.710.10">
    <property type="entry name" value="DD-peptidase/beta-lactamase superfamily"/>
    <property type="match status" value="1"/>
</dbReference>
<evidence type="ECO:0000256" key="10">
    <source>
        <dbReference type="SAM" id="Phobius"/>
    </source>
</evidence>
<dbReference type="SUPFAM" id="SSF56601">
    <property type="entry name" value="beta-lactamase/transpeptidase-like"/>
    <property type="match status" value="1"/>
</dbReference>
<evidence type="ECO:0000256" key="3">
    <source>
        <dbReference type="ARBA" id="ARBA00022801"/>
    </source>
</evidence>
<dbReference type="Proteomes" id="UP001527202">
    <property type="component" value="Unassembled WGS sequence"/>
</dbReference>
<evidence type="ECO:0000259" key="11">
    <source>
        <dbReference type="Pfam" id="PF00768"/>
    </source>
</evidence>
<dbReference type="InterPro" id="IPR018044">
    <property type="entry name" value="Peptidase_S11"/>
</dbReference>
<evidence type="ECO:0000313" key="13">
    <source>
        <dbReference type="EMBL" id="QAV21346.1"/>
    </source>
</evidence>
<protein>
    <submittedName>
        <fullName evidence="13">D-alanyl-D-alanine carboxypeptidase</fullName>
    </submittedName>
</protein>
<evidence type="ECO:0000256" key="8">
    <source>
        <dbReference type="PIRSR" id="PIRSR618044-2"/>
    </source>
</evidence>
<feature type="active site" description="Acyl-ester intermediate" evidence="7">
    <location>
        <position position="92"/>
    </location>
</feature>
<dbReference type="GO" id="GO:0008360">
    <property type="term" value="P:regulation of cell shape"/>
    <property type="evidence" value="ECO:0007669"/>
    <property type="project" value="UniProtKB-KW"/>
</dbReference>
<evidence type="ECO:0000256" key="1">
    <source>
        <dbReference type="ARBA" id="ARBA00007164"/>
    </source>
</evidence>
<sequence length="318" mass="33814">MNLKTILLGGTAAAIILVMAWNFLDLTRHRLASPVPESSVSEPVISEPAAGKSGKNQLVNESIEGEAAVLMDAETGKLLFGKNKDLRLYPASTTKIVTALVALEKGGLQDSVTVGDEVRLTTKGESTAGLQEGQTLTLRDLIVAMMLPSGNDAARTVARYIAEKDSGRKLSAQKSIDYFAGLMNAKASKLGAKKSHFTNPHGLHDPGHYTTAGDMALLSREAMKNKVFSSIVSEPKQAVAVSSGSLTYVNRNQLLQEGSEFYVQGVNGVKTGFTDEAGYCLVSSATLNGKKFIGVVLHSSSGGVYTDTRSLLEYAKNR</sequence>
<accession>A0A410X424</accession>
<keyword evidence="13" id="KW-0645">Protease</keyword>
<evidence type="ECO:0000256" key="9">
    <source>
        <dbReference type="RuleBase" id="RU004016"/>
    </source>
</evidence>
<name>A0A410X424_9BACL</name>
<keyword evidence="6" id="KW-0961">Cell wall biogenesis/degradation</keyword>
<proteinExistence type="inferred from homology"/>
<keyword evidence="10" id="KW-0812">Transmembrane</keyword>
<evidence type="ECO:0000256" key="2">
    <source>
        <dbReference type="ARBA" id="ARBA00022729"/>
    </source>
</evidence>
<keyword evidence="4" id="KW-0133">Cell shape</keyword>
<dbReference type="PANTHER" id="PTHR21581:SF6">
    <property type="entry name" value="TRAFFICKING PROTEIN PARTICLE COMPLEX SUBUNIT 12"/>
    <property type="match status" value="1"/>
</dbReference>
<dbReference type="Proteomes" id="UP000288943">
    <property type="component" value="Chromosome"/>
</dbReference>
<dbReference type="AlphaFoldDB" id="A0A410X424"/>
<dbReference type="RefSeq" id="WP_042235081.1">
    <property type="nucleotide sequence ID" value="NZ_CP026520.1"/>
</dbReference>
<evidence type="ECO:0000256" key="7">
    <source>
        <dbReference type="PIRSR" id="PIRSR618044-1"/>
    </source>
</evidence>
<keyword evidence="10" id="KW-1133">Transmembrane helix</keyword>